<dbReference type="AlphaFoldDB" id="A0AA36DSX6"/>
<dbReference type="EMBL" id="CATQJL010000023">
    <property type="protein sequence ID" value="CAJ0592214.1"/>
    <property type="molecule type" value="Genomic_DNA"/>
</dbReference>
<comment type="caution">
    <text evidence="1">The sequence shown here is derived from an EMBL/GenBank/DDBJ whole genome shotgun (WGS) entry which is preliminary data.</text>
</comment>
<organism evidence="1 2">
    <name type="scientific">Cylicocyclus nassatus</name>
    <name type="common">Nematode worm</name>
    <dbReference type="NCBI Taxonomy" id="53992"/>
    <lineage>
        <taxon>Eukaryota</taxon>
        <taxon>Metazoa</taxon>
        <taxon>Ecdysozoa</taxon>
        <taxon>Nematoda</taxon>
        <taxon>Chromadorea</taxon>
        <taxon>Rhabditida</taxon>
        <taxon>Rhabditina</taxon>
        <taxon>Rhabditomorpha</taxon>
        <taxon>Strongyloidea</taxon>
        <taxon>Strongylidae</taxon>
        <taxon>Cylicocyclus</taxon>
    </lineage>
</organism>
<proteinExistence type="predicted"/>
<sequence>MVIADAVEDALEEGALVAEFEYNAALSAKFVDAKTRLERDNYGKGFEPYDNLVALEASILEQCPKFTELHNNIVNAVRKLDVEGQAGVHGGKRLEGDEEDYLELVELQKRIYNQCPDFKELREKYKNTPTWGEELTNGFAYMDWVDGETNARKEK</sequence>
<keyword evidence="2" id="KW-1185">Reference proteome</keyword>
<protein>
    <submittedName>
        <fullName evidence="1">Uncharacterized protein</fullName>
    </submittedName>
</protein>
<gene>
    <name evidence="1" type="ORF">CYNAS_LOCUS4197</name>
</gene>
<accession>A0AA36DSX6</accession>
<reference evidence="1" key="1">
    <citation type="submission" date="2023-07" db="EMBL/GenBank/DDBJ databases">
        <authorList>
            <consortium name="CYATHOMIX"/>
        </authorList>
    </citation>
    <scope>NUCLEOTIDE SEQUENCE</scope>
    <source>
        <strain evidence="1">N/A</strain>
    </source>
</reference>
<dbReference type="Proteomes" id="UP001176961">
    <property type="component" value="Unassembled WGS sequence"/>
</dbReference>
<evidence type="ECO:0000313" key="1">
    <source>
        <dbReference type="EMBL" id="CAJ0592214.1"/>
    </source>
</evidence>
<name>A0AA36DSX6_CYLNA</name>
<evidence type="ECO:0000313" key="2">
    <source>
        <dbReference type="Proteomes" id="UP001176961"/>
    </source>
</evidence>